<dbReference type="InterPro" id="IPR014043">
    <property type="entry name" value="Acyl_transferase_dom"/>
</dbReference>
<dbReference type="Gene3D" id="3.30.559.10">
    <property type="entry name" value="Chloramphenicol acetyltransferase-like domain"/>
    <property type="match status" value="4"/>
</dbReference>
<dbReference type="InterPro" id="IPR016039">
    <property type="entry name" value="Thiolase-like"/>
</dbReference>
<evidence type="ECO:0000313" key="16">
    <source>
        <dbReference type="Proteomes" id="UP000214688"/>
    </source>
</evidence>
<keyword evidence="3" id="KW-0596">Phosphopantetheine</keyword>
<evidence type="ECO:0000256" key="6">
    <source>
        <dbReference type="ARBA" id="ARBA00022679"/>
    </source>
</evidence>
<evidence type="ECO:0000256" key="3">
    <source>
        <dbReference type="ARBA" id="ARBA00022450"/>
    </source>
</evidence>
<dbReference type="InterPro" id="IPR010071">
    <property type="entry name" value="AA_adenyl_dom"/>
</dbReference>
<dbReference type="PROSITE" id="PS00455">
    <property type="entry name" value="AMP_BINDING"/>
    <property type="match status" value="4"/>
</dbReference>
<dbReference type="InterPro" id="IPR006162">
    <property type="entry name" value="Ppantetheine_attach_site"/>
</dbReference>
<dbReference type="Gene3D" id="3.40.366.10">
    <property type="entry name" value="Malonyl-Coenzyme A Acyl Carrier Protein, domain 2"/>
    <property type="match status" value="1"/>
</dbReference>
<dbReference type="InterPro" id="IPR025110">
    <property type="entry name" value="AMP-bd_C"/>
</dbReference>
<dbReference type="SUPFAM" id="SSF52151">
    <property type="entry name" value="FabD/lysophospholipase-like"/>
    <property type="match status" value="1"/>
</dbReference>
<dbReference type="Pfam" id="PF00698">
    <property type="entry name" value="Acyl_transf_1"/>
    <property type="match status" value="1"/>
</dbReference>
<dbReference type="SMART" id="SM00825">
    <property type="entry name" value="PKS_KS"/>
    <property type="match status" value="1"/>
</dbReference>
<evidence type="ECO:0000256" key="8">
    <source>
        <dbReference type="ARBA" id="ARBA00023098"/>
    </source>
</evidence>
<keyword evidence="4" id="KW-0597">Phosphoprotein</keyword>
<dbReference type="Pfam" id="PF00668">
    <property type="entry name" value="Condensation"/>
    <property type="match status" value="4"/>
</dbReference>
<dbReference type="InterPro" id="IPR000873">
    <property type="entry name" value="AMP-dep_synth/lig_dom"/>
</dbReference>
<dbReference type="InterPro" id="IPR016036">
    <property type="entry name" value="Malonyl_transacylase_ACP-bd"/>
</dbReference>
<gene>
    <name evidence="15" type="ORF">CIG75_09795</name>
</gene>
<dbReference type="FunFam" id="3.30.559.10:FF:000012">
    <property type="entry name" value="Non-ribosomal peptide synthetase"/>
    <property type="match status" value="4"/>
</dbReference>
<dbReference type="InterPro" id="IPR018201">
    <property type="entry name" value="Ketoacyl_synth_AS"/>
</dbReference>
<dbReference type="GO" id="GO:0005829">
    <property type="term" value="C:cytosol"/>
    <property type="evidence" value="ECO:0007669"/>
    <property type="project" value="TreeGrafter"/>
</dbReference>
<dbReference type="InterPro" id="IPR023213">
    <property type="entry name" value="CAT-like_dom_sf"/>
</dbReference>
<dbReference type="Pfam" id="PF00550">
    <property type="entry name" value="PP-binding"/>
    <property type="match status" value="5"/>
</dbReference>
<dbReference type="CDD" id="cd05930">
    <property type="entry name" value="A_NRPS"/>
    <property type="match status" value="3"/>
</dbReference>
<dbReference type="InterPro" id="IPR001242">
    <property type="entry name" value="Condensation_dom"/>
</dbReference>
<dbReference type="PROSITE" id="PS50075">
    <property type="entry name" value="CARRIER"/>
    <property type="match status" value="5"/>
</dbReference>
<dbReference type="Gene3D" id="3.30.300.30">
    <property type="match status" value="4"/>
</dbReference>
<dbReference type="InterPro" id="IPR001227">
    <property type="entry name" value="Ac_transferase_dom_sf"/>
</dbReference>
<sequence>MMEKGQDRIKKRAQLSPEQQRLLEERLRGKKDVAERKTLIPKRPDGAPAPLSYAQRRLWFLDRLEPGNPAYNILNAVRLRGVLDAERVQQSMQKVVDRHEALRTVIVTDGGTAQQVASASADFHWYWIDLTTLPEHEREGHMQGLAEAEARHSFDLAQGPLLRVTLLRMGEQEHVLFLMVHHIAADGWSLDLLIREFALYYEALSTGQEPKLPELPVQYADFAAWQSAGQGEQASTGSLAYWKKQLGGELPVLELPTDRPRPRVQTYRGALHRFALPDELTAKLERIGRAEGATLYMTLLAAFKTLLYRYTGQTDLLVGSPIAGRSHSETASLIGVFVNTLVMRSGVEGSMTFRELLSAVKNTALDAYAHQDTPFEALVDLLLTERNTAYSPLFQVMFDLLKNPVSETQVAELSLELIRLDLGAAKFDLTMNLLEDTDGLTGTIEYNVDLFDASTAERLARHYQVLLAAIAEGVDVTLDELPITAAELDEAVFAEMNETVRAYDLSETLLVPFLRQAEAHPERIALSDQGRLVTYGELNVRSNRIAHLLQAQGIGRGDRVGLFMTRSADLFAGLYGIVKAGAAYVPIDPEYPAERVRYMAEDSGVKALLTETEHAALAKEMLSGATELQALVVLGATGEQEPTRGAWQLLTEADVLAQSETTPELINLPDDLAYLIYTSGSTGHPKGVRVTHRAIVNRLLWHQEMFDAKPGDVVAQRTSVCFDVSVWELFWALRHGATMSIVPSAVVKDPYALLAHLQAEQVTVIHFVPSLLTMFTSALHKIDSAKRALPALRWVVTSGEALPASTVAQWFELYPEGSRIANLYGPTEAAVDVSCSVMDRPPAGNVLIGKPIANTKLYVLDKAGKRCAVNVKGELYIAGVQVADGYHNKPEKTAEAFVPDLAGGASDRMYKTGDLARVLPDGNIEYLGRVDSQVKVRGFRIELGEVEQVLTQHEQVEQAAVVTRKGPDGNVELAAFYTSQAALSSVMLKTFLQGILPQHLIPAHLVLLSEMPLSPNGKIDRLALQKHPVQTVSEQREAKPESLLQKQVAGIWARVLQREQVGLHDNFFDIGGHSLLLVQVHDLLSEEVEITFPIVELFQYPTVYLLAEEIGRRMAGGSQEAKRAGVESVQAVRLDERDVAIIGIGLRLPDAADVYEFWDNLIGGRESVREILDEEWEASWFNQDPQVRSKVVRSGAFLEDIDQFDARFFGFSAQEARLLDPQHRIFLECAYQAMQNAGYNVQGMPGRVSLYAGASPSQYLPQMYGSSVSEIYQASTANQPRFLPTRVSYKLNLTGESVAVDTACSTSLVAVHMACKSLLTGESDYALAGGVSINVPQKTGYVYEPNFILSADGHVRAFDKDASGTVPGNGCGVVLLKRLQDAQRDGDAIYAVIKGSALNNDGNLKIGYTAPSIQGQAEVIRMAQTAAQVEADSITYLEAHGTGTQLGDPIEINALTQVFAADTERRQYCALGSVKTNIGHLDTAAGIAGLIKTALSLKHGMIPPSLNYSEANPQIDFAQTPFYVNTEAVRWQSDDRPRRAGVSSFGIGGTNAHVILEEAPERSAPLLKDRTHHLVTLSANSEAALLQAASNLQKHLEREPGQALHDLAYTLQNGPVFPHRLALSAPNRERLTELLAAVQEGGADAGLEGVAGGTSQLTPHAQVAFLFTGQGSQYSGMGRELYAGSDVFRQALDECAALLAGELEHGLLDYLFDPKLETELNETHITQPALFALEYALAQLLLSYSIKPSVLIGHSLGEYVAVCLAGGLTLSDALTLVAARGRLMRDLCSRGSMVSVRADAGIAKEMLSGLSAVSVAAVNGPQEIVFSGDSGEVETLCARLERAGVVFKKLPVSHAFHSPLMEPMLSTFAKLVQGIESKPLQIPVISNLSGEILAGVVLDADYWVRHLRETVQFEKGLQTLAGQQDIAVLLEVGPHPVLKRLTANARRADQIAVGTLMRGKDAWQALLSQLGALWADGFALDFQALEREYSRRRVHVPTYPFERESYWIHTDRQPHQAELHAARTETAVAQATEPQLQRALLATDTEQQLAVLWTDLLGTAELRSHSDFFGLGGDSLTVIQLQTRLRDHLGIEAEYKDLFIHTTLEAQAAYLDRMRGENTASTLIPSLPVQPHYELSYAQQRLWFLHQLEPESSAYHIPAAMRLQGRLHVEVLERALAELSSRHESLRTHFISVDEQPRQVIAEQATLKVELIDLQGMPDIEAAVLRLSRETAEEPFDLTRAPLLRLRLLKLQETEHVLLFTVHHIIWDGWSFQIFLRELAALYEAFARGKEAQLPELAVRYAEYAAWQKAWLEQDVLDKQLAFWREQLSGELPVLQLPLDHPRPPMQTTRGETITFTISAQVAEQIGELSREAGATLYMGLLAAFKVLLSRYSGQEDILIGSATAGRKVREVEDLIGFFVNTVVLRSDLSGAPSFRELLSRVRDVTLDALAHQDVPFERLVDELQPERSLSHSPLFQVMFDLQNAPISKLEVAELSFEPLRIDSGASMFDMTVNLQERESGLEGQLEFNADLFERSTVERMIGHFGQLLIAVTSAPDHPVGELNLLTAEESKQLLVEWNDTKVDFPQDICLHQLFEAQAERTPTRIAAVFGEQELTYGELEEQANQLAHHLQALGVGPDVPVGVCVERSLDLVVALLGVLKAGGAFVPVDTEAPSDRIEQLLDEAQASVCLAQSHLQANLPVESARFVYLDTERTAIAAHPTTRPQTDVKPHHLVSIYYTSGSTGKPKGVASEHRGWVNRMIWNQKAHGMQVGESVLQKTTLTFDDAAVEFFWPLMVGGRIALLEPGMHRDPSAILEAAVAHEAVLIQFVPSVLRLFLEAITPEDEQRLSALRSVVSSGEALRPDLWQLFQERLPGRKLYNLCGSTEVSIDSTVHLCNEQDLHGEIVSIGKPFDNNTLYILDTKRQPVPIGVIGEIYYGGVGLARGYWNRPDLTERAFLDNPFEPGTRMYKTGDRAYFRADGSVQFLGRNDDQVKIRGVRVEPGEIEVVLAAHRSVQHTVVMAREDVPGEKRLVAYVVPDERNLPESGELRRYLKDKLPEYMVPSAFVLLDHMPLTANGKVDRKALPKPELDRIDRAAYVEPRTESERTVAAVYRDILKAERVGADDHFFELGGHSLLAAQVITRLNEAFGISIPLRTLFEAPAVADLAARIGELQGTAEGKSTLPAITRASREEPLPLSFAQQRLWLLDSLLEERHAYNIPFAIRLRGDLDVTALERSLSELISRHEALRTTIAVLDGRPMQLIREAAPYDLPQLDLRDQLPETREAGVALIVQEEERHLFDLQQGPLVRFRLLRTDEQEHVLVFNIHHIVSDGWSSGVMVREVSALYKAFATGETSPFAELPMQYADYAVWQKEWLASGVLDEQLSYWKQQLGGELPVLQLPTDHPRPSRQSHRGATATFSMSERLTAKLKDLSRKQNVTLFMTLLAAFQTLLYRYSGQEDIVVGTPVAGRSKREMEAMIGFFVNTLVMRTDLSGNPSFTDLLARVREMALGAFAHQDVPFDSLVEELQPERDMSLSPLFQVMFVLQNTPMPDQELAGVTVSPVEIAATIAKFDLTLTLEERGSVISGSFEYNTDLFETSTIQRMTSHLLTLLEAIAEGAEQSIGELPMLTNAERSQLLVEWNDTKVDFPQDICLHQLFEAQAEQTPARIAAVFGEQELTYGELEAQANQLAHHLQALGVGPDVPVGVCVERSLDLVVALLGVLKAGGAFVPVDTEAPSDRIEQLLEEAQASVCLAQSHLQANLPVESARFVYLDTERAAIAAHPTTRPQTDVKPHHLVSIYYTSGSTGKPKGVASEHRGWVNRMIWNQKAHGMQAGESVLQKTTLTFDDAAVEFFWPLMVGGRIALLEPGMHRDPSAILEAAVAHEAVLIQFVPSVLRLFLEAITPEDERRLSALRSVVSSGEALRPDLWQLFQERLPGRKLYNLCGATEVSIDSTVHVCNEQDLHGEIVSIGKPFDNNTLYILDSKRQPVPIGVIGEIYYGGVGLARGYWNRPDLTEQAFLDNPFEPGTRMYKAGDRAYFRADGSVQFLGRNDDQVKIRGVRVEPGEIEVVLAAHRSVQHTVVMAREDVPGEKRLVAYVVPNERNLPESGELRRYLKDKLPEYMVPSAFVLLDHMPLTANGKADRKALPKPELDRIDRAAYVEPRTESERTVAAVYRDILKAERVGADDHFFELGGHSLLAAQVVARLNEAFGISIPLRTLFEAPAVADLAARIGELQGTAEGKSTLPEITKASREEPLPLSFAQQRLWVIDRVLPGSAAYNIPMALRLQGHVNTAALERTINEIITRHEALRTTFNEQDGQPIQVIAEPIWQELNLLDLQGLEPAVRDAEVLRVIKEEAESGFDLTVGPLLRFRLLQLNELEFVLLLNFHHIVSDGWSTGVLVQEFQALYSAFASGQASPLVQLPVQYADYAVWQRQFLQGDVLDQQLAYWKEVLGGELQPLNLPLDRPRPTVPAHVGAKELFVLPKELTLALQALSQEQDVTLYMTMLAAFQTMLHRYSRQEDITVGTPVAGRNRQELEPLIGFFVNTLVMRTRFADELSFVELLQQVRETALGAFAHQDLPFEKLVEELQPERDLSRSPLFQAMFVFNAPLTGATLPDLTLTPLEVDNGTAKFELTLTLQEVDGVLSGSFEYATDLFEVATIKRMSLHFQTLLQSIVAHKEQSVSRLPLITVAEEVTLLSLAHADAQAALPYATIQAAFEAQVQAAPERTAIKFGEQKLTYAELDESANRLARHLQKRGVQPGDLVALCAERSVEMIVGMLSILKAGGAYVPLDVTYPAERLSFMLEDTGARLLLTQAQLTQSLPAHRAEVLFIDQALAASAEESAEQLVLDLTEEALAYVMYTSGSTGLPKGVLTPHRGVVRLVKNNEYVEFSPEEVFLQFAPIAFDAATFEIWGALLSGAQLVIYPPQQASLHELGQFLQQERITTLWLTAGLFHQMVEHQPEALQGVRQLLAGGDALSLRHVKQVLANSKGRLVNGYGPTETTTFACCHVMRTPEEAGQASVPIGRPIGHTDIYVLDRHLRPVPLGVVGELYIGGAGLAQGYLNRPDLTEQAFVPHPFRDGAKLYKTGDLVRWLADGTLEFAGRADQQVKLRGFRIEPGEIEAVLTKHPSVQSALATVLADESGNKMLVAYLVPTVGQTQPNAAELRAYLEDQLPAYMIPNAWVKLESIPLTPNGKVDLRALPAPSEAEHLASNRPYLAPRTQTEEKLAGLCAVLLGVPQVSVDDSFFDLGGHSMLGIQLITRIRQEFGVELPMRSLFMTPTVAQLAIVVEQLMQAGAKPAAPKIAARKRQARTIEGDQL</sequence>
<keyword evidence="8" id="KW-0443">Lipid metabolism</keyword>
<dbReference type="FunFam" id="1.10.1200.10:FF:000016">
    <property type="entry name" value="Non-ribosomal peptide synthase"/>
    <property type="match status" value="3"/>
</dbReference>
<dbReference type="InterPro" id="IPR020845">
    <property type="entry name" value="AMP-binding_CS"/>
</dbReference>
<feature type="domain" description="Carrier" evidence="13">
    <location>
        <begin position="3101"/>
        <end position="3176"/>
    </location>
</feature>
<dbReference type="CDD" id="cd19531">
    <property type="entry name" value="LCL_NRPS-like"/>
    <property type="match status" value="4"/>
</dbReference>
<evidence type="ECO:0000259" key="14">
    <source>
        <dbReference type="PROSITE" id="PS52004"/>
    </source>
</evidence>
<dbReference type="GO" id="GO:0016874">
    <property type="term" value="F:ligase activity"/>
    <property type="evidence" value="ECO:0007669"/>
    <property type="project" value="UniProtKB-KW"/>
</dbReference>
<keyword evidence="6" id="KW-0808">Transferase</keyword>
<feature type="domain" description="Carrier" evidence="13">
    <location>
        <begin position="1039"/>
        <end position="1114"/>
    </location>
</feature>
<dbReference type="Pfam" id="PF02801">
    <property type="entry name" value="Ketoacyl-synt_C"/>
    <property type="match status" value="1"/>
</dbReference>
<dbReference type="SUPFAM" id="SSF52777">
    <property type="entry name" value="CoA-dependent acyltransferases"/>
    <property type="match status" value="8"/>
</dbReference>
<dbReference type="FunFam" id="3.40.366.10:FF:000002">
    <property type="entry name" value="Probable polyketide synthase 2"/>
    <property type="match status" value="1"/>
</dbReference>
<dbReference type="SUPFAM" id="SSF55048">
    <property type="entry name" value="Probable ACP-binding domain of malonyl-CoA ACP transacylase"/>
    <property type="match status" value="1"/>
</dbReference>
<dbReference type="SUPFAM" id="SSF53901">
    <property type="entry name" value="Thiolase-like"/>
    <property type="match status" value="1"/>
</dbReference>
<dbReference type="OrthoDB" id="9765680at2"/>
<keyword evidence="10" id="KW-0511">Multifunctional enzyme</keyword>
<dbReference type="InterPro" id="IPR014031">
    <property type="entry name" value="Ketoacyl_synth_C"/>
</dbReference>
<evidence type="ECO:0000256" key="2">
    <source>
        <dbReference type="ARBA" id="ARBA00006432"/>
    </source>
</evidence>
<dbReference type="GO" id="GO:0043041">
    <property type="term" value="P:amino acid activation for nonribosomal peptide biosynthetic process"/>
    <property type="evidence" value="ECO:0007669"/>
    <property type="project" value="TreeGrafter"/>
</dbReference>
<dbReference type="InterPro" id="IPR032821">
    <property type="entry name" value="PKS_assoc"/>
</dbReference>
<dbReference type="Pfam" id="PF13193">
    <property type="entry name" value="AMP-binding_C"/>
    <property type="match status" value="4"/>
</dbReference>
<dbReference type="KEGG" id="tab:CIG75_09795"/>
<dbReference type="CDD" id="cd12117">
    <property type="entry name" value="A_NRPS_Srf_like"/>
    <property type="match status" value="1"/>
</dbReference>
<dbReference type="GO" id="GO:0017000">
    <property type="term" value="P:antibiotic biosynthetic process"/>
    <property type="evidence" value="ECO:0007669"/>
    <property type="project" value="UniProtKB-KW"/>
</dbReference>
<dbReference type="NCBIfam" id="NF003417">
    <property type="entry name" value="PRK04813.1"/>
    <property type="match status" value="4"/>
</dbReference>
<evidence type="ECO:0000259" key="13">
    <source>
        <dbReference type="PROSITE" id="PS50075"/>
    </source>
</evidence>
<evidence type="ECO:0000256" key="7">
    <source>
        <dbReference type="ARBA" id="ARBA00022832"/>
    </source>
</evidence>
<evidence type="ECO:0000256" key="5">
    <source>
        <dbReference type="ARBA" id="ARBA00022598"/>
    </source>
</evidence>
<evidence type="ECO:0000256" key="12">
    <source>
        <dbReference type="SAM" id="MobiDB-lite"/>
    </source>
</evidence>
<dbReference type="InterPro" id="IPR014030">
    <property type="entry name" value="Ketoacyl_synth_N"/>
</dbReference>
<keyword evidence="16" id="KW-1185">Reference proteome</keyword>
<dbReference type="Gene3D" id="3.40.50.980">
    <property type="match status" value="8"/>
</dbReference>
<feature type="domain" description="Ketosynthase family 3 (KS3)" evidence="14">
    <location>
        <begin position="1136"/>
        <end position="1558"/>
    </location>
</feature>
<comment type="cofactor">
    <cofactor evidence="1">
        <name>pantetheine 4'-phosphate</name>
        <dbReference type="ChEBI" id="CHEBI:47942"/>
    </cofactor>
</comment>
<keyword evidence="5" id="KW-0436">Ligase</keyword>
<proteinExistence type="inferred from homology"/>
<comment type="similarity">
    <text evidence="2">Belongs to the ATP-dependent AMP-binding enzyme family.</text>
</comment>
<dbReference type="PROSITE" id="PS00606">
    <property type="entry name" value="KS3_1"/>
    <property type="match status" value="1"/>
</dbReference>
<keyword evidence="7" id="KW-0276">Fatty acid metabolism</keyword>
<dbReference type="Proteomes" id="UP000214688">
    <property type="component" value="Chromosome"/>
</dbReference>
<dbReference type="FunFam" id="2.30.38.10:FF:000001">
    <property type="entry name" value="Non-ribosomal peptide synthetase PvdI"/>
    <property type="match status" value="1"/>
</dbReference>
<dbReference type="InterPro" id="IPR020806">
    <property type="entry name" value="PKS_PP-bd"/>
</dbReference>
<feature type="domain" description="Carrier" evidence="13">
    <location>
        <begin position="5229"/>
        <end position="5304"/>
    </location>
</feature>
<dbReference type="PANTHER" id="PTHR45527">
    <property type="entry name" value="NONRIBOSOMAL PEPTIDE SYNTHETASE"/>
    <property type="match status" value="1"/>
</dbReference>
<dbReference type="Gene3D" id="3.30.70.3290">
    <property type="match status" value="1"/>
</dbReference>
<evidence type="ECO:0000256" key="9">
    <source>
        <dbReference type="ARBA" id="ARBA00023194"/>
    </source>
</evidence>
<protein>
    <recommendedName>
        <fullName evidence="17">Non-ribosomal peptide synthetase</fullName>
    </recommendedName>
</protein>
<keyword evidence="9" id="KW-0045">Antibiotic biosynthesis</keyword>
<dbReference type="SUPFAM" id="SSF56801">
    <property type="entry name" value="Acetyl-CoA synthetase-like"/>
    <property type="match status" value="4"/>
</dbReference>
<dbReference type="PANTHER" id="PTHR45527:SF1">
    <property type="entry name" value="FATTY ACID SYNTHASE"/>
    <property type="match status" value="1"/>
</dbReference>
<dbReference type="InterPro" id="IPR045851">
    <property type="entry name" value="AMP-bd_C_sf"/>
</dbReference>
<dbReference type="FunFam" id="3.30.300.30:FF:000010">
    <property type="entry name" value="Enterobactin synthetase component F"/>
    <property type="match status" value="3"/>
</dbReference>
<dbReference type="RefSeq" id="WP_094236494.1">
    <property type="nucleotide sequence ID" value="NZ_CP022657.1"/>
</dbReference>
<dbReference type="InterPro" id="IPR020841">
    <property type="entry name" value="PKS_Beta-ketoAc_synthase_dom"/>
</dbReference>
<dbReference type="GO" id="GO:0004315">
    <property type="term" value="F:3-oxoacyl-[acyl-carrier-protein] synthase activity"/>
    <property type="evidence" value="ECO:0007669"/>
    <property type="project" value="InterPro"/>
</dbReference>
<dbReference type="SMART" id="SM00827">
    <property type="entry name" value="PKS_AT"/>
    <property type="match status" value="1"/>
</dbReference>
<evidence type="ECO:0008006" key="17">
    <source>
        <dbReference type="Google" id="ProtNLM"/>
    </source>
</evidence>
<dbReference type="NCBIfam" id="TIGR01733">
    <property type="entry name" value="AA-adenyl-dom"/>
    <property type="match status" value="4"/>
</dbReference>
<feature type="region of interest" description="Disordered" evidence="12">
    <location>
        <begin position="1"/>
        <end position="20"/>
    </location>
</feature>
<dbReference type="FunFam" id="3.40.50.980:FF:000002">
    <property type="entry name" value="Enterobactin synthetase component F"/>
    <property type="match status" value="1"/>
</dbReference>
<reference evidence="15 16" key="1">
    <citation type="journal article" date="2015" name="Int. J. Syst. Evol. Microbiol.">
        <title>Tumebacillus algifaecis sp. nov., isolated from decomposing algal scum.</title>
        <authorList>
            <person name="Wu Y.F."/>
            <person name="Zhang B."/>
            <person name="Xing P."/>
            <person name="Wu Q.L."/>
            <person name="Liu S.J."/>
        </authorList>
    </citation>
    <scope>NUCLEOTIDE SEQUENCE [LARGE SCALE GENOMIC DNA]</scope>
    <source>
        <strain evidence="15 16">THMBR28</strain>
    </source>
</reference>
<feature type="domain" description="Carrier" evidence="13">
    <location>
        <begin position="4167"/>
        <end position="4242"/>
    </location>
</feature>
<dbReference type="FunFam" id="3.40.47.10:FF:000042">
    <property type="entry name" value="Polyketide synthase Pks13"/>
    <property type="match status" value="1"/>
</dbReference>
<dbReference type="Pfam" id="PF16197">
    <property type="entry name" value="KAsynt_C_assoc"/>
    <property type="match status" value="1"/>
</dbReference>
<dbReference type="Pfam" id="PF00109">
    <property type="entry name" value="ketoacyl-synt"/>
    <property type="match status" value="1"/>
</dbReference>
<feature type="compositionally biased region" description="Basic and acidic residues" evidence="12">
    <location>
        <begin position="25"/>
        <end position="45"/>
    </location>
</feature>
<dbReference type="FunFam" id="3.40.50.12780:FF:000012">
    <property type="entry name" value="Non-ribosomal peptide synthetase"/>
    <property type="match status" value="4"/>
</dbReference>
<dbReference type="SMART" id="SM00823">
    <property type="entry name" value="PKS_PP"/>
    <property type="match status" value="5"/>
</dbReference>
<accession>A0A223D1N3</accession>
<dbReference type="Gene3D" id="3.40.50.1820">
    <property type="entry name" value="alpha/beta hydrolase"/>
    <property type="match status" value="1"/>
</dbReference>
<dbReference type="PROSITE" id="PS52004">
    <property type="entry name" value="KS3_2"/>
    <property type="match status" value="1"/>
</dbReference>
<dbReference type="GO" id="GO:0031177">
    <property type="term" value="F:phosphopantetheine binding"/>
    <property type="evidence" value="ECO:0007669"/>
    <property type="project" value="InterPro"/>
</dbReference>
<dbReference type="InterPro" id="IPR009081">
    <property type="entry name" value="PP-bd_ACP"/>
</dbReference>
<dbReference type="InterPro" id="IPR016035">
    <property type="entry name" value="Acyl_Trfase/lysoPLipase"/>
</dbReference>
<comment type="similarity">
    <text evidence="11">In the C-terminal section; belongs to the NRP synthetase family.</text>
</comment>
<evidence type="ECO:0000256" key="4">
    <source>
        <dbReference type="ARBA" id="ARBA00022553"/>
    </source>
</evidence>
<dbReference type="SUPFAM" id="SSF47336">
    <property type="entry name" value="ACP-like"/>
    <property type="match status" value="5"/>
</dbReference>
<dbReference type="EMBL" id="CP022657">
    <property type="protein sequence ID" value="ASS75246.1"/>
    <property type="molecule type" value="Genomic_DNA"/>
</dbReference>
<evidence type="ECO:0000256" key="1">
    <source>
        <dbReference type="ARBA" id="ARBA00001957"/>
    </source>
</evidence>
<dbReference type="Gene3D" id="1.10.1200.10">
    <property type="entry name" value="ACP-like"/>
    <property type="match status" value="4"/>
</dbReference>
<dbReference type="GO" id="GO:0044550">
    <property type="term" value="P:secondary metabolite biosynthetic process"/>
    <property type="evidence" value="ECO:0007669"/>
    <property type="project" value="UniProtKB-ARBA"/>
</dbReference>
<dbReference type="FunFam" id="3.40.50.980:FF:000001">
    <property type="entry name" value="Non-ribosomal peptide synthetase"/>
    <property type="match status" value="4"/>
</dbReference>
<name>A0A223D1N3_9BACL</name>
<feature type="domain" description="Carrier" evidence="13">
    <location>
        <begin position="2040"/>
        <end position="2115"/>
    </location>
</feature>
<evidence type="ECO:0000256" key="11">
    <source>
        <dbReference type="ARBA" id="ARBA00029443"/>
    </source>
</evidence>
<feature type="region of interest" description="Disordered" evidence="12">
    <location>
        <begin position="25"/>
        <end position="48"/>
    </location>
</feature>
<dbReference type="PROSITE" id="PS00012">
    <property type="entry name" value="PHOSPHOPANTETHEINE"/>
    <property type="match status" value="3"/>
</dbReference>
<organism evidence="15 16">
    <name type="scientific">Tumebacillus algifaecis</name>
    <dbReference type="NCBI Taxonomy" id="1214604"/>
    <lineage>
        <taxon>Bacteria</taxon>
        <taxon>Bacillati</taxon>
        <taxon>Bacillota</taxon>
        <taxon>Bacilli</taxon>
        <taxon>Bacillales</taxon>
        <taxon>Alicyclobacillaceae</taxon>
        <taxon>Tumebacillus</taxon>
    </lineage>
</organism>
<dbReference type="FunFam" id="3.30.559.30:FF:000001">
    <property type="entry name" value="Non-ribosomal peptide synthetase"/>
    <property type="match status" value="4"/>
</dbReference>
<dbReference type="CDD" id="cd00833">
    <property type="entry name" value="PKS"/>
    <property type="match status" value="1"/>
</dbReference>
<dbReference type="Gene3D" id="3.40.47.10">
    <property type="match status" value="1"/>
</dbReference>
<dbReference type="InterPro" id="IPR036736">
    <property type="entry name" value="ACP-like_sf"/>
</dbReference>
<dbReference type="Pfam" id="PF00501">
    <property type="entry name" value="AMP-binding"/>
    <property type="match status" value="4"/>
</dbReference>
<dbReference type="Gene3D" id="2.30.38.10">
    <property type="entry name" value="Luciferase, Domain 3"/>
    <property type="match status" value="4"/>
</dbReference>
<dbReference type="InterPro" id="IPR029058">
    <property type="entry name" value="AB_hydrolase_fold"/>
</dbReference>
<dbReference type="Gene3D" id="3.30.559.30">
    <property type="entry name" value="Nonribosomal peptide synthetase, condensation domain"/>
    <property type="match status" value="4"/>
</dbReference>
<dbReference type="GO" id="GO:0006633">
    <property type="term" value="P:fatty acid biosynthetic process"/>
    <property type="evidence" value="ECO:0007669"/>
    <property type="project" value="InterPro"/>
</dbReference>
<evidence type="ECO:0000256" key="10">
    <source>
        <dbReference type="ARBA" id="ARBA00023268"/>
    </source>
</evidence>
<evidence type="ECO:0000313" key="15">
    <source>
        <dbReference type="EMBL" id="ASS75246.1"/>
    </source>
</evidence>